<dbReference type="Gene3D" id="1.10.357.10">
    <property type="entry name" value="Tetracycline Repressor, domain 2"/>
    <property type="match status" value="1"/>
</dbReference>
<dbReference type="STRING" id="298654.FraEuI1c_4448"/>
<feature type="DNA-binding region" description="H-T-H motif" evidence="4">
    <location>
        <begin position="44"/>
        <end position="63"/>
    </location>
</feature>
<dbReference type="PROSITE" id="PS50977">
    <property type="entry name" value="HTH_TETR_2"/>
    <property type="match status" value="1"/>
</dbReference>
<dbReference type="OrthoDB" id="3469831at2"/>
<feature type="region of interest" description="Disordered" evidence="5">
    <location>
        <begin position="218"/>
        <end position="238"/>
    </location>
</feature>
<dbReference type="InParanoid" id="E3IUA5"/>
<dbReference type="PANTHER" id="PTHR30055:SF240">
    <property type="entry name" value="HTH-TYPE TRANSCRIPTIONAL REGULATOR ACRR"/>
    <property type="match status" value="1"/>
</dbReference>
<protein>
    <submittedName>
        <fullName evidence="7">Regulatory protein TetR</fullName>
    </submittedName>
</protein>
<dbReference type="eggNOG" id="COG1309">
    <property type="taxonomic scope" value="Bacteria"/>
</dbReference>
<sequence>MAWTDRAADWSPSVQRSRGRTIAQATGIVEAARRLIRGSGRDFTTQELAREAGVALQTFYRHFPSKDQLLAAVIEEEIAENAERMATAARDLPDPVARLRSYVETTLASIQGDAAGATDPARILGARFITAEHWRLRQRLPEDMDRAIQPMIDLIGREVAAARAAGLLRPTGAGQDASLVTMLLMTVFHHYAYAPLGERPDGIVEHVWDFCLTGLGGGQAGDQHQPTEDRDVGQTPGR</sequence>
<dbReference type="KEGG" id="fri:FraEuI1c_4448"/>
<dbReference type="RefSeq" id="WP_013425560.1">
    <property type="nucleotide sequence ID" value="NC_014666.1"/>
</dbReference>
<evidence type="ECO:0000313" key="8">
    <source>
        <dbReference type="Proteomes" id="UP000002484"/>
    </source>
</evidence>
<evidence type="ECO:0000256" key="4">
    <source>
        <dbReference type="PROSITE-ProRule" id="PRU00335"/>
    </source>
</evidence>
<dbReference type="Pfam" id="PF00440">
    <property type="entry name" value="TetR_N"/>
    <property type="match status" value="1"/>
</dbReference>
<dbReference type="InterPro" id="IPR036271">
    <property type="entry name" value="Tet_transcr_reg_TetR-rel_C_sf"/>
</dbReference>
<dbReference type="PANTHER" id="PTHR30055">
    <property type="entry name" value="HTH-TYPE TRANSCRIPTIONAL REGULATOR RUTR"/>
    <property type="match status" value="1"/>
</dbReference>
<name>E3IUA5_PSEI1</name>
<dbReference type="Gene3D" id="1.10.10.60">
    <property type="entry name" value="Homeodomain-like"/>
    <property type="match status" value="1"/>
</dbReference>
<gene>
    <name evidence="7" type="ordered locus">FraEuI1c_4448</name>
</gene>
<dbReference type="InterPro" id="IPR050109">
    <property type="entry name" value="HTH-type_TetR-like_transc_reg"/>
</dbReference>
<evidence type="ECO:0000256" key="1">
    <source>
        <dbReference type="ARBA" id="ARBA00023015"/>
    </source>
</evidence>
<reference evidence="7 8" key="1">
    <citation type="submission" date="2010-10" db="EMBL/GenBank/DDBJ databases">
        <title>Complete sequence of Frankia sp. EuI1c.</title>
        <authorList>
            <consortium name="US DOE Joint Genome Institute"/>
            <person name="Lucas S."/>
            <person name="Copeland A."/>
            <person name="Lapidus A."/>
            <person name="Cheng J.-F."/>
            <person name="Bruce D."/>
            <person name="Goodwin L."/>
            <person name="Pitluck S."/>
            <person name="Chertkov O."/>
            <person name="Detter J.C."/>
            <person name="Han C."/>
            <person name="Tapia R."/>
            <person name="Land M."/>
            <person name="Hauser L."/>
            <person name="Jeffries C."/>
            <person name="Kyrpides N."/>
            <person name="Ivanova N."/>
            <person name="Mikhailova N."/>
            <person name="Beauchemin N."/>
            <person name="Sen A."/>
            <person name="Sur S.A."/>
            <person name="Gtari M."/>
            <person name="Wall L."/>
            <person name="Tisa L."/>
            <person name="Woyke T."/>
        </authorList>
    </citation>
    <scope>NUCLEOTIDE SEQUENCE [LARGE SCALE GENOMIC DNA]</scope>
    <source>
        <strain evidence="8">DSM 45817 / CECT 9037 / EuI1c</strain>
    </source>
</reference>
<keyword evidence="8" id="KW-1185">Reference proteome</keyword>
<dbReference type="InterPro" id="IPR009057">
    <property type="entry name" value="Homeodomain-like_sf"/>
</dbReference>
<organism evidence="7 8">
    <name type="scientific">Pseudofrankia inefficax (strain DSM 45817 / CECT 9037 / DDB 130130 / EuI1c)</name>
    <name type="common">Frankia inefficax</name>
    <dbReference type="NCBI Taxonomy" id="298654"/>
    <lineage>
        <taxon>Bacteria</taxon>
        <taxon>Bacillati</taxon>
        <taxon>Actinomycetota</taxon>
        <taxon>Actinomycetes</taxon>
        <taxon>Frankiales</taxon>
        <taxon>Frankiaceae</taxon>
        <taxon>Pseudofrankia</taxon>
    </lineage>
</organism>
<dbReference type="PRINTS" id="PR00455">
    <property type="entry name" value="HTHTETR"/>
</dbReference>
<dbReference type="GO" id="GO:0000976">
    <property type="term" value="F:transcription cis-regulatory region binding"/>
    <property type="evidence" value="ECO:0007669"/>
    <property type="project" value="TreeGrafter"/>
</dbReference>
<evidence type="ECO:0000313" key="7">
    <source>
        <dbReference type="EMBL" id="ADP82442.1"/>
    </source>
</evidence>
<evidence type="ECO:0000259" key="6">
    <source>
        <dbReference type="PROSITE" id="PS50977"/>
    </source>
</evidence>
<dbReference type="AlphaFoldDB" id="E3IUA5"/>
<keyword evidence="2 4" id="KW-0238">DNA-binding</keyword>
<keyword evidence="1" id="KW-0805">Transcription regulation</keyword>
<dbReference type="InterPro" id="IPR001647">
    <property type="entry name" value="HTH_TetR"/>
</dbReference>
<evidence type="ECO:0000256" key="5">
    <source>
        <dbReference type="SAM" id="MobiDB-lite"/>
    </source>
</evidence>
<evidence type="ECO:0000256" key="2">
    <source>
        <dbReference type="ARBA" id="ARBA00023125"/>
    </source>
</evidence>
<accession>E3IUA5</accession>
<dbReference type="SUPFAM" id="SSF46689">
    <property type="entry name" value="Homeodomain-like"/>
    <property type="match status" value="1"/>
</dbReference>
<dbReference type="SUPFAM" id="SSF48498">
    <property type="entry name" value="Tetracyclin repressor-like, C-terminal domain"/>
    <property type="match status" value="1"/>
</dbReference>
<dbReference type="Proteomes" id="UP000002484">
    <property type="component" value="Chromosome"/>
</dbReference>
<keyword evidence="3" id="KW-0804">Transcription</keyword>
<evidence type="ECO:0000256" key="3">
    <source>
        <dbReference type="ARBA" id="ARBA00023163"/>
    </source>
</evidence>
<dbReference type="GO" id="GO:0003700">
    <property type="term" value="F:DNA-binding transcription factor activity"/>
    <property type="evidence" value="ECO:0007669"/>
    <property type="project" value="TreeGrafter"/>
</dbReference>
<proteinExistence type="predicted"/>
<dbReference type="EMBL" id="CP002299">
    <property type="protein sequence ID" value="ADP82442.1"/>
    <property type="molecule type" value="Genomic_DNA"/>
</dbReference>
<feature type="domain" description="HTH tetR-type" evidence="6">
    <location>
        <begin position="22"/>
        <end position="81"/>
    </location>
</feature>
<dbReference type="HOGENOM" id="CLU_099394_0_0_11"/>